<evidence type="ECO:0000259" key="2">
    <source>
        <dbReference type="PROSITE" id="PS50983"/>
    </source>
</evidence>
<feature type="chain" id="PRO_5019199553" evidence="1">
    <location>
        <begin position="29"/>
        <end position="285"/>
    </location>
</feature>
<accession>A0A411MGR9</accession>
<gene>
    <name evidence="3" type="ORF">EXN22_10275</name>
</gene>
<organism evidence="3 4">
    <name type="scientific">Pseudomonas tructae</name>
    <dbReference type="NCBI Taxonomy" id="2518644"/>
    <lineage>
        <taxon>Bacteria</taxon>
        <taxon>Pseudomonadati</taxon>
        <taxon>Pseudomonadota</taxon>
        <taxon>Gammaproteobacteria</taxon>
        <taxon>Pseudomonadales</taxon>
        <taxon>Pseudomonadaceae</taxon>
        <taxon>Pseudomonas</taxon>
    </lineage>
</organism>
<dbReference type="SUPFAM" id="SSF53807">
    <property type="entry name" value="Helical backbone' metal receptor"/>
    <property type="match status" value="1"/>
</dbReference>
<dbReference type="KEGG" id="ptk:EXN22_10275"/>
<dbReference type="PANTHER" id="PTHR30535:SF4">
    <property type="entry name" value="HEMIN-BINDING PERIPLASMIC PROTEIN HMUT"/>
    <property type="match status" value="1"/>
</dbReference>
<sequence>MAGCAGGVPMRGMILGVLAACALTTAQAEPADTLVIGNDLAEIVDRLDGTSRLLGRDDSSRYPQTIASLPSVGYMRQLSAEGVLALKPQRLLISDAARPVLVLRQLRGLGLDVVSIARGKVVGDIPAKIEQVAAAMNRQAQAQPLLDEQRRLAGQLARTPALKGPKALFIFNHAGMTPLIMGRGTEAQAALEQAGIENCATFSAYKQVAAEAMVTLAPDFVIVSTAGLAALGGEDSLWKLGGLAHTPAGQHRRLVQVDDQALLNLGPRTVQAMLQLRQDAGALFP</sequence>
<dbReference type="EMBL" id="CP035952">
    <property type="protein sequence ID" value="QBF26063.1"/>
    <property type="molecule type" value="Genomic_DNA"/>
</dbReference>
<dbReference type="Pfam" id="PF01497">
    <property type="entry name" value="Peripla_BP_2"/>
    <property type="match status" value="1"/>
</dbReference>
<feature type="domain" description="Fe/B12 periplasmic-binding" evidence="2">
    <location>
        <begin position="32"/>
        <end position="285"/>
    </location>
</feature>
<dbReference type="AlphaFoldDB" id="A0A411MGR9"/>
<reference evidence="3 4" key="1">
    <citation type="submission" date="2019-02" db="EMBL/GenBank/DDBJ databases">
        <title>Complete genome sequence of Pseudomonas sp. SNU WT1 isolated from rainbow trout.</title>
        <authorList>
            <person name="Oh W.T."/>
            <person name="Park S.C."/>
        </authorList>
    </citation>
    <scope>NUCLEOTIDE SEQUENCE [LARGE SCALE GENOMIC DNA]</scope>
    <source>
        <strain evidence="3 4">SNU WT1</strain>
    </source>
</reference>
<proteinExistence type="predicted"/>
<dbReference type="OrthoDB" id="9797736at2"/>
<dbReference type="PANTHER" id="PTHR30535">
    <property type="entry name" value="VITAMIN B12-BINDING PROTEIN"/>
    <property type="match status" value="1"/>
</dbReference>
<protein>
    <submittedName>
        <fullName evidence="3">Hemin ABC transporter substrate-binding protein</fullName>
    </submittedName>
</protein>
<dbReference type="PROSITE" id="PS50983">
    <property type="entry name" value="FE_B12_PBP"/>
    <property type="match status" value="1"/>
</dbReference>
<dbReference type="InterPro" id="IPR050902">
    <property type="entry name" value="ABC_Transporter_SBP"/>
</dbReference>
<dbReference type="InterPro" id="IPR002491">
    <property type="entry name" value="ABC_transptr_periplasmic_BD"/>
</dbReference>
<evidence type="ECO:0000256" key="1">
    <source>
        <dbReference type="SAM" id="SignalP"/>
    </source>
</evidence>
<evidence type="ECO:0000313" key="3">
    <source>
        <dbReference type="EMBL" id="QBF26063.1"/>
    </source>
</evidence>
<dbReference type="Proteomes" id="UP000291130">
    <property type="component" value="Chromosome"/>
</dbReference>
<dbReference type="Gene3D" id="3.40.50.1980">
    <property type="entry name" value="Nitrogenase molybdenum iron protein domain"/>
    <property type="match status" value="2"/>
</dbReference>
<keyword evidence="4" id="KW-1185">Reference proteome</keyword>
<name>A0A411MGR9_9PSED</name>
<keyword evidence="1" id="KW-0732">Signal</keyword>
<feature type="signal peptide" evidence="1">
    <location>
        <begin position="1"/>
        <end position="28"/>
    </location>
</feature>
<evidence type="ECO:0000313" key="4">
    <source>
        <dbReference type="Proteomes" id="UP000291130"/>
    </source>
</evidence>